<organism evidence="6 7">
    <name type="scientific">Paracoccus mangrovi</name>
    <dbReference type="NCBI Taxonomy" id="1715645"/>
    <lineage>
        <taxon>Bacteria</taxon>
        <taxon>Pseudomonadati</taxon>
        <taxon>Pseudomonadota</taxon>
        <taxon>Alphaproteobacteria</taxon>
        <taxon>Rhodobacterales</taxon>
        <taxon>Paracoccaceae</taxon>
        <taxon>Paracoccus</taxon>
    </lineage>
</organism>
<feature type="domain" description="Teneurin-like YD-shell" evidence="5">
    <location>
        <begin position="678"/>
        <end position="794"/>
    </location>
</feature>
<dbReference type="NCBIfam" id="TIGR03696">
    <property type="entry name" value="Rhs_assc_core"/>
    <property type="match status" value="1"/>
</dbReference>
<reference evidence="7" key="1">
    <citation type="journal article" date="2019" name="Int. J. Syst. Evol. Microbiol.">
        <title>The Global Catalogue of Microorganisms (GCM) 10K type strain sequencing project: providing services to taxonomists for standard genome sequencing and annotation.</title>
        <authorList>
            <consortium name="The Broad Institute Genomics Platform"/>
            <consortium name="The Broad Institute Genome Sequencing Center for Infectious Disease"/>
            <person name="Wu L."/>
            <person name="Ma J."/>
        </authorList>
    </citation>
    <scope>NUCLEOTIDE SEQUENCE [LARGE SCALE GENOMIC DNA]</scope>
    <source>
        <strain evidence="7">KCTC 42899</strain>
    </source>
</reference>
<comment type="caution">
    <text evidence="6">The sequence shown here is derived from an EMBL/GenBank/DDBJ whole genome shotgun (WGS) entry which is preliminary data.</text>
</comment>
<dbReference type="Pfam" id="PF05488">
    <property type="entry name" value="PAAR_motif"/>
    <property type="match status" value="1"/>
</dbReference>
<evidence type="ECO:0000313" key="7">
    <source>
        <dbReference type="Proteomes" id="UP001595721"/>
    </source>
</evidence>
<dbReference type="Pfam" id="PF25023">
    <property type="entry name" value="TEN_YD-shell"/>
    <property type="match status" value="3"/>
</dbReference>
<name>A0ABV7RCR5_9RHOB</name>
<dbReference type="Pfam" id="PF05593">
    <property type="entry name" value="RHS_repeat"/>
    <property type="match status" value="1"/>
</dbReference>
<dbReference type="NCBIfam" id="TIGR01643">
    <property type="entry name" value="YD_repeat_2x"/>
    <property type="match status" value="6"/>
</dbReference>
<dbReference type="InterPro" id="IPR006530">
    <property type="entry name" value="YD"/>
</dbReference>
<proteinExistence type="predicted"/>
<keyword evidence="3" id="KW-0812">Transmembrane</keyword>
<sequence>MSGMTLNGMTIGAFSAGGFETDDRPPFVGSGGSGGSESDVEDSTGTNPAAISQYRQEVLNQAAAETSPGAVANFVDGTIATYNSAAVQDFMLYAPIVVAGAGGALAASAAGTTGFVALAGAASTAAMPVLLGTAAAYYMSQVGFGAGENFGHWAMDAMGFERIAEDGEMPATVGHPIAHAAGGWSFGALVLGAVAAVAVGALIIASAGTAAPFLVLCATAVAAGGAAGLIGGLGAGFASAAGQYGSNKGKIETGSPNVFFRGKPVARVTDVVDCSDHAVSKVAEGAETVFANDLPIARIGHKTTCDGTINDGVPDIAIDIDTSAHSLPIDVGWLSRAGDLTVMILDWLPIGGRGSKGDETPSFQTRGETPAPTCTRVGCPVNVATGRFSDSRTDLVIPGTINLELIRTHAVDSFGQQGKGWAGTWAQHLRIEAETVTFQDPDGCLITFHTPRDEVLARNLRHPHLELLGRRSAELFVYDRRVQQFLVFADEGGDLRRLSRIEDRNGNRISFLYGPGGLRRVEHSDGFALRVHSHDGLIRSATLDAADGEDCVFSWDYTRTGQLREVRSSQTGTLRYDHDELGRIIGWTDGVETRVNYDYGPDGLIWRIRSDSGYAGVELEYDTANRRTVTRTADGAVKIWDWNADRLVWRETDPLGQEWLTEWDNAFHITAQTDPLGHRSVYDYDRYGNLIRVSRPDGTTQQWEYDHAGQLSTCIDAAGHRSSMRHDANGNLVGMTDALGRVTSFGLGPKGELRRVDMPGDVQVRIQYDPLMRADRRTDPDGNQIRMLYDTEGRLLRMTDPVGATILYDRARNAENPLGALRAVETADGATTRLAWNEAGALTAITDPNGTTRHFRAGAFGLPLESVDARGHRLRFEHDSEMRLTAVINELGARFEFAYDLAGRMVAQRDYAGMVTRFSHDAVGRPIQRVAPDGAVTDYEYSAIGQLLVVRLRGRDDLPDAVTRFEYDARGLMIRASNAEAVVEYEHDALGRITTERLNGREIVSEYSVAGQRIARSGDVLHLTAAFSRAGLPVEMRIAGHEALRFQHDPRGLEQLRHSGAGFALAQGHTVTGRLAEQIAGPFARLPEEARSAGLSSQAGPEFASRAGARVHRSYDWDQLGRAIRINDRLMGDRYNDYDALGQVATTRRDTAQGQSVLRHFEYDPASDLTAVIAAGRAEPVETQAGRVRRRGQFFYRHDDCGRVIEKRHEEPGFRPRVWRMVWNGHDQLIGIETPDGAHWRYGYDPFGRRITRQSDGGESYAMQWEGDRQIAEAPMTADGTVAWQDARHWVYEGAGFRPLAQIQGETLHYIVTDHLGTPRELLSEDGETVAWRAELTLWGDLAELRLPRRAANDDSPPTDCPIRFQGQWHDAESGLHYNRLRYYDPDATQYLSPDPIGINGSTRPQAYVDDPNASVDPLGLAPLTPGDFGTGTLTDDPALHKIWLDSLRKATSTGRENAYTRVLDIYESGGQPTYKQLERAFSYVNSKYFLPDARDAGYTIKEVHHWNFSKGDYPAQVFDPRNLVPTETRQQHTDIHRATTGNPSNIWAGPIAEEHRLNIPDIATPIPPGYFDPCPS</sequence>
<evidence type="ECO:0000256" key="2">
    <source>
        <dbReference type="SAM" id="MobiDB-lite"/>
    </source>
</evidence>
<feature type="transmembrane region" description="Helical" evidence="3">
    <location>
        <begin position="213"/>
        <end position="238"/>
    </location>
</feature>
<dbReference type="EMBL" id="JBHRXJ010000019">
    <property type="protein sequence ID" value="MFC3530101.1"/>
    <property type="molecule type" value="Genomic_DNA"/>
</dbReference>
<protein>
    <submittedName>
        <fullName evidence="6">RHS repeat-associated core domain-containing protein</fullName>
    </submittedName>
</protein>
<feature type="transmembrane region" description="Helical" evidence="3">
    <location>
        <begin position="184"/>
        <end position="206"/>
    </location>
</feature>
<dbReference type="Pfam" id="PF20148">
    <property type="entry name" value="DUF6531"/>
    <property type="match status" value="1"/>
</dbReference>
<keyword evidence="7" id="KW-1185">Reference proteome</keyword>
<dbReference type="Gene3D" id="2.60.200.60">
    <property type="match status" value="1"/>
</dbReference>
<accession>A0ABV7RCR5</accession>
<feature type="region of interest" description="Disordered" evidence="2">
    <location>
        <begin position="17"/>
        <end position="47"/>
    </location>
</feature>
<dbReference type="InterPro" id="IPR050708">
    <property type="entry name" value="T6SS_VgrG/RHS"/>
</dbReference>
<feature type="domain" description="Teneurin-like YD-shell" evidence="5">
    <location>
        <begin position="872"/>
        <end position="999"/>
    </location>
</feature>
<keyword evidence="3" id="KW-0472">Membrane</keyword>
<dbReference type="RefSeq" id="WP_377746250.1">
    <property type="nucleotide sequence ID" value="NZ_JBHRXJ010000019.1"/>
</dbReference>
<dbReference type="CDD" id="cd14742">
    <property type="entry name" value="PAAR_RHS"/>
    <property type="match status" value="1"/>
</dbReference>
<keyword evidence="1" id="KW-0677">Repeat</keyword>
<feature type="domain" description="Teneurin-like YD-shell" evidence="5">
    <location>
        <begin position="1137"/>
        <end position="1395"/>
    </location>
</feature>
<dbReference type="Proteomes" id="UP001595721">
    <property type="component" value="Unassembled WGS sequence"/>
</dbReference>
<dbReference type="InterPro" id="IPR045351">
    <property type="entry name" value="DUF6531"/>
</dbReference>
<dbReference type="InterPro" id="IPR008727">
    <property type="entry name" value="PAAR_motif"/>
</dbReference>
<evidence type="ECO:0000256" key="3">
    <source>
        <dbReference type="SAM" id="Phobius"/>
    </source>
</evidence>
<dbReference type="PANTHER" id="PTHR32305:SF15">
    <property type="entry name" value="PROTEIN RHSA-RELATED"/>
    <property type="match status" value="1"/>
</dbReference>
<dbReference type="SUPFAM" id="SSF50960">
    <property type="entry name" value="TolB, C-terminal domain"/>
    <property type="match status" value="1"/>
</dbReference>
<dbReference type="InterPro" id="IPR056823">
    <property type="entry name" value="TEN-like_YD-shell"/>
</dbReference>
<feature type="transmembrane region" description="Helical" evidence="3">
    <location>
        <begin position="115"/>
        <end position="139"/>
    </location>
</feature>
<dbReference type="InterPro" id="IPR031325">
    <property type="entry name" value="RHS_repeat"/>
</dbReference>
<feature type="transmembrane region" description="Helical" evidence="3">
    <location>
        <begin position="90"/>
        <end position="108"/>
    </location>
</feature>
<evidence type="ECO:0000256" key="1">
    <source>
        <dbReference type="ARBA" id="ARBA00022737"/>
    </source>
</evidence>
<evidence type="ECO:0000259" key="5">
    <source>
        <dbReference type="Pfam" id="PF25023"/>
    </source>
</evidence>
<gene>
    <name evidence="6" type="ORF">ACFOMH_18185</name>
</gene>
<evidence type="ECO:0000259" key="4">
    <source>
        <dbReference type="Pfam" id="PF20148"/>
    </source>
</evidence>
<dbReference type="PANTHER" id="PTHR32305">
    <property type="match status" value="1"/>
</dbReference>
<dbReference type="InterPro" id="IPR022385">
    <property type="entry name" value="Rhs_assc_core"/>
</dbReference>
<keyword evidence="3" id="KW-1133">Transmembrane helix</keyword>
<feature type="domain" description="DUF6531" evidence="4">
    <location>
        <begin position="378"/>
        <end position="448"/>
    </location>
</feature>
<dbReference type="Gene3D" id="2.180.10.10">
    <property type="entry name" value="RHS repeat-associated core"/>
    <property type="match status" value="2"/>
</dbReference>
<evidence type="ECO:0000313" key="6">
    <source>
        <dbReference type="EMBL" id="MFC3530101.1"/>
    </source>
</evidence>